<evidence type="ECO:0000256" key="3">
    <source>
        <dbReference type="ARBA" id="ARBA00022833"/>
    </source>
</evidence>
<evidence type="ECO:0000259" key="11">
    <source>
        <dbReference type="PROSITE" id="PS50884"/>
    </source>
</evidence>
<organism evidence="12 13">
    <name type="scientific">Musa troglodytarum</name>
    <name type="common">fe'i banana</name>
    <dbReference type="NCBI Taxonomy" id="320322"/>
    <lineage>
        <taxon>Eukaryota</taxon>
        <taxon>Viridiplantae</taxon>
        <taxon>Streptophyta</taxon>
        <taxon>Embryophyta</taxon>
        <taxon>Tracheophyta</taxon>
        <taxon>Spermatophyta</taxon>
        <taxon>Magnoliopsida</taxon>
        <taxon>Liliopsida</taxon>
        <taxon>Zingiberales</taxon>
        <taxon>Musaceae</taxon>
        <taxon>Musa</taxon>
    </lineage>
</organism>
<evidence type="ECO:0000256" key="6">
    <source>
        <dbReference type="ARBA" id="ARBA00023163"/>
    </source>
</evidence>
<evidence type="ECO:0000313" key="13">
    <source>
        <dbReference type="Proteomes" id="UP001055439"/>
    </source>
</evidence>
<dbReference type="PROSITE" id="PS50884">
    <property type="entry name" value="ZF_DOF_2"/>
    <property type="match status" value="1"/>
</dbReference>
<dbReference type="AlphaFoldDB" id="A0A9E7GXK3"/>
<evidence type="ECO:0000256" key="10">
    <source>
        <dbReference type="SAM" id="MobiDB-lite"/>
    </source>
</evidence>
<keyword evidence="13" id="KW-1185">Reference proteome</keyword>
<comment type="subcellular location">
    <subcellularLocation>
        <location evidence="8 9">Nucleus</location>
    </subcellularLocation>
</comment>
<dbReference type="Pfam" id="PF02701">
    <property type="entry name" value="Zn_ribbon_Dof"/>
    <property type="match status" value="1"/>
</dbReference>
<reference evidence="12" key="1">
    <citation type="submission" date="2022-05" db="EMBL/GenBank/DDBJ databases">
        <title>The Musa troglodytarum L. genome provides insights into the mechanism of non-climacteric behaviour and enrichment of carotenoids.</title>
        <authorList>
            <person name="Wang J."/>
        </authorList>
    </citation>
    <scope>NUCLEOTIDE SEQUENCE</scope>
    <source>
        <tissue evidence="12">Leaf</tissue>
    </source>
</reference>
<dbReference type="PANTHER" id="PTHR31992:SF75">
    <property type="entry name" value="DOF ZINC FINGER PROTEIN"/>
    <property type="match status" value="1"/>
</dbReference>
<evidence type="ECO:0000256" key="5">
    <source>
        <dbReference type="ARBA" id="ARBA00023125"/>
    </source>
</evidence>
<evidence type="ECO:0000256" key="2">
    <source>
        <dbReference type="ARBA" id="ARBA00022771"/>
    </source>
</evidence>
<feature type="domain" description="Dof-type" evidence="11">
    <location>
        <begin position="84"/>
        <end position="138"/>
    </location>
</feature>
<feature type="compositionally biased region" description="Polar residues" evidence="10">
    <location>
        <begin position="141"/>
        <end position="161"/>
    </location>
</feature>
<keyword evidence="2 8" id="KW-0863">Zinc-finger</keyword>
<dbReference type="InterPro" id="IPR045174">
    <property type="entry name" value="Dof"/>
</dbReference>
<proteinExistence type="predicted"/>
<evidence type="ECO:0000256" key="8">
    <source>
        <dbReference type="PROSITE-ProRule" id="PRU00071"/>
    </source>
</evidence>
<keyword evidence="7 8" id="KW-0539">Nucleus</keyword>
<comment type="function">
    <text evidence="9">Transcription factor that binds specifically to a 5'-AA[AG]G-3' consensus core sequence.</text>
</comment>
<dbReference type="PROSITE" id="PS01361">
    <property type="entry name" value="ZF_DOF_1"/>
    <property type="match status" value="1"/>
</dbReference>
<evidence type="ECO:0000256" key="4">
    <source>
        <dbReference type="ARBA" id="ARBA00023015"/>
    </source>
</evidence>
<feature type="compositionally biased region" description="Low complexity" evidence="10">
    <location>
        <begin position="37"/>
        <end position="47"/>
    </location>
</feature>
<sequence>MVFPSLPVYVDPPNWNQQPPHQQGSSSHGGGDEDPHLPAAAAAAPPPGLVGVPPAEAGMVCSIRPDLMAERARMAKVAQPEQALKCPRCDSTNTKFCYFNNYSLSQPRHFCKACRRYWTRGGALRNVPVGGGCRRNRRTKSTGSASSKPSVASATRQSGGATTPSIALQPPPPPLVTSLHPVPDFRTPNLALSYQVSGTSIDAVEDLRLSWKIQQLPLILGGLDPPPPPPPPQMPPLAPLPSAYPSFFGDGGQFDGHLFAEQAQPSSGLLMQLASVKMDANSQELNLPRQSLDDPRTDLIWGGRDGGGWAADFINPSSTGNFL</sequence>
<dbReference type="PANTHER" id="PTHR31992">
    <property type="entry name" value="DOF ZINC FINGER PROTEIN DOF1.4-RELATED"/>
    <property type="match status" value="1"/>
</dbReference>
<feature type="region of interest" description="Disordered" evidence="10">
    <location>
        <begin position="11"/>
        <end position="47"/>
    </location>
</feature>
<dbReference type="GO" id="GO:0003677">
    <property type="term" value="F:DNA binding"/>
    <property type="evidence" value="ECO:0007669"/>
    <property type="project" value="UniProtKB-UniRule"/>
</dbReference>
<keyword evidence="3 9" id="KW-0862">Zinc</keyword>
<dbReference type="GO" id="GO:0008270">
    <property type="term" value="F:zinc ion binding"/>
    <property type="evidence" value="ECO:0007669"/>
    <property type="project" value="UniProtKB-KW"/>
</dbReference>
<dbReference type="EMBL" id="CP097509">
    <property type="protein sequence ID" value="URE19945.1"/>
    <property type="molecule type" value="Genomic_DNA"/>
</dbReference>
<protein>
    <recommendedName>
        <fullName evidence="9">Dof zinc finger protein</fullName>
    </recommendedName>
</protein>
<dbReference type="GO" id="GO:0003700">
    <property type="term" value="F:DNA-binding transcription factor activity"/>
    <property type="evidence" value="ECO:0007669"/>
    <property type="project" value="UniProtKB-UniRule"/>
</dbReference>
<dbReference type="Proteomes" id="UP001055439">
    <property type="component" value="Chromosome 7"/>
</dbReference>
<keyword evidence="5 8" id="KW-0238">DNA-binding</keyword>
<feature type="region of interest" description="Disordered" evidence="10">
    <location>
        <begin position="129"/>
        <end position="181"/>
    </location>
</feature>
<keyword evidence="4 9" id="KW-0805">Transcription regulation</keyword>
<name>A0A9E7GXK3_9LILI</name>
<feature type="compositionally biased region" description="Low complexity" evidence="10">
    <location>
        <begin position="12"/>
        <end position="26"/>
    </location>
</feature>
<keyword evidence="6 9" id="KW-0804">Transcription</keyword>
<dbReference type="InterPro" id="IPR003851">
    <property type="entry name" value="Znf_Dof"/>
</dbReference>
<evidence type="ECO:0000256" key="1">
    <source>
        <dbReference type="ARBA" id="ARBA00022723"/>
    </source>
</evidence>
<gene>
    <name evidence="12" type="ORF">MUK42_11950</name>
</gene>
<evidence type="ECO:0000313" key="12">
    <source>
        <dbReference type="EMBL" id="URE19944.1"/>
    </source>
</evidence>
<dbReference type="EMBL" id="CP097509">
    <property type="protein sequence ID" value="URE19944.1"/>
    <property type="molecule type" value="Genomic_DNA"/>
</dbReference>
<dbReference type="GO" id="GO:0005634">
    <property type="term" value="C:nucleus"/>
    <property type="evidence" value="ECO:0007669"/>
    <property type="project" value="UniProtKB-SubCell"/>
</dbReference>
<accession>A0A9E7GXK3</accession>
<evidence type="ECO:0000256" key="9">
    <source>
        <dbReference type="RuleBase" id="RU369094"/>
    </source>
</evidence>
<dbReference type="OrthoDB" id="1927254at2759"/>
<evidence type="ECO:0000256" key="7">
    <source>
        <dbReference type="ARBA" id="ARBA00023242"/>
    </source>
</evidence>
<keyword evidence="1 9" id="KW-0479">Metal-binding</keyword>